<name>A0AAV4V3X2_9ARAC</name>
<reference evidence="1 2" key="1">
    <citation type="submission" date="2021-06" db="EMBL/GenBank/DDBJ databases">
        <title>Caerostris darwini draft genome.</title>
        <authorList>
            <person name="Kono N."/>
            <person name="Arakawa K."/>
        </authorList>
    </citation>
    <scope>NUCLEOTIDE SEQUENCE [LARGE SCALE GENOMIC DNA]</scope>
</reference>
<gene>
    <name evidence="1" type="ORF">CDAR_622011</name>
</gene>
<evidence type="ECO:0000313" key="1">
    <source>
        <dbReference type="EMBL" id="GIY64604.1"/>
    </source>
</evidence>
<accession>A0AAV4V3X2</accession>
<dbReference type="EMBL" id="BPLQ01012344">
    <property type="protein sequence ID" value="GIY64604.1"/>
    <property type="molecule type" value="Genomic_DNA"/>
</dbReference>
<organism evidence="1 2">
    <name type="scientific">Caerostris darwini</name>
    <dbReference type="NCBI Taxonomy" id="1538125"/>
    <lineage>
        <taxon>Eukaryota</taxon>
        <taxon>Metazoa</taxon>
        <taxon>Ecdysozoa</taxon>
        <taxon>Arthropoda</taxon>
        <taxon>Chelicerata</taxon>
        <taxon>Arachnida</taxon>
        <taxon>Araneae</taxon>
        <taxon>Araneomorphae</taxon>
        <taxon>Entelegynae</taxon>
        <taxon>Araneoidea</taxon>
        <taxon>Araneidae</taxon>
        <taxon>Caerostris</taxon>
    </lineage>
</organism>
<keyword evidence="2" id="KW-1185">Reference proteome</keyword>
<proteinExistence type="predicted"/>
<dbReference type="AlphaFoldDB" id="A0AAV4V3X2"/>
<comment type="caution">
    <text evidence="1">The sequence shown here is derived from an EMBL/GenBank/DDBJ whole genome shotgun (WGS) entry which is preliminary data.</text>
</comment>
<sequence length="90" mass="10235">MRNDVFPMAGGVIPADCSTFEKGFLTRNLRADLSLGCLNIQEGGKRSLCWSVKDSTKREREAGLVMLQRFCCSYHFTWVWCNPKELFPIG</sequence>
<evidence type="ECO:0000313" key="2">
    <source>
        <dbReference type="Proteomes" id="UP001054837"/>
    </source>
</evidence>
<protein>
    <submittedName>
        <fullName evidence="1">Uncharacterized protein</fullName>
    </submittedName>
</protein>
<dbReference type="Proteomes" id="UP001054837">
    <property type="component" value="Unassembled WGS sequence"/>
</dbReference>